<protein>
    <submittedName>
        <fullName evidence="2">Uncharacterized protein</fullName>
    </submittedName>
</protein>
<reference evidence="3" key="1">
    <citation type="submission" date="2011-08" db="EMBL/GenBank/DDBJ databases">
        <authorList>
            <person name="Rombauts S."/>
        </authorList>
    </citation>
    <scope>NUCLEOTIDE SEQUENCE</scope>
    <source>
        <strain evidence="3">London</strain>
    </source>
</reference>
<dbReference type="EMBL" id="CAEY01001593">
    <property type="status" value="NOT_ANNOTATED_CDS"/>
    <property type="molecule type" value="Genomic_DNA"/>
</dbReference>
<evidence type="ECO:0000313" key="3">
    <source>
        <dbReference type="Proteomes" id="UP000015104"/>
    </source>
</evidence>
<name>T1K672_TETUR</name>
<organism evidence="2 3">
    <name type="scientific">Tetranychus urticae</name>
    <name type="common">Two-spotted spider mite</name>
    <dbReference type="NCBI Taxonomy" id="32264"/>
    <lineage>
        <taxon>Eukaryota</taxon>
        <taxon>Metazoa</taxon>
        <taxon>Ecdysozoa</taxon>
        <taxon>Arthropoda</taxon>
        <taxon>Chelicerata</taxon>
        <taxon>Arachnida</taxon>
        <taxon>Acari</taxon>
        <taxon>Acariformes</taxon>
        <taxon>Trombidiformes</taxon>
        <taxon>Prostigmata</taxon>
        <taxon>Eleutherengona</taxon>
        <taxon>Raphignathae</taxon>
        <taxon>Tetranychoidea</taxon>
        <taxon>Tetranychidae</taxon>
        <taxon>Tetranychus</taxon>
    </lineage>
</organism>
<sequence>MPARYKRSETEDNRLQENDIADEEHEDTRSQESDISDEEDLERGEEFSDEGTEIDEEEKRQFAKIPDAEYDYKAVVAEITQDVSKPQDCANAVHFKSTIVDYRYRWCGTGYSGGNNQYRHGRKCVMAVAPGYVCPNHPPDCEKAEKSGYFQYRFAFINFSLAQYFNLKCISFVCTRLYLKNH</sequence>
<feature type="compositionally biased region" description="Acidic residues" evidence="1">
    <location>
        <begin position="34"/>
        <end position="56"/>
    </location>
</feature>
<feature type="region of interest" description="Disordered" evidence="1">
    <location>
        <begin position="1"/>
        <end position="59"/>
    </location>
</feature>
<dbReference type="Proteomes" id="UP000015104">
    <property type="component" value="Unassembled WGS sequence"/>
</dbReference>
<dbReference type="AlphaFoldDB" id="T1K672"/>
<evidence type="ECO:0000313" key="2">
    <source>
        <dbReference type="EnsemblMetazoa" id="tetur05g08840.1"/>
    </source>
</evidence>
<reference evidence="2" key="2">
    <citation type="submission" date="2015-06" db="UniProtKB">
        <authorList>
            <consortium name="EnsemblMetazoa"/>
        </authorList>
    </citation>
    <scope>IDENTIFICATION</scope>
</reference>
<evidence type="ECO:0000256" key="1">
    <source>
        <dbReference type="SAM" id="MobiDB-lite"/>
    </source>
</evidence>
<feature type="compositionally biased region" description="Basic and acidic residues" evidence="1">
    <location>
        <begin position="1"/>
        <end position="17"/>
    </location>
</feature>
<proteinExistence type="predicted"/>
<accession>T1K672</accession>
<keyword evidence="3" id="KW-1185">Reference proteome</keyword>
<dbReference type="EnsemblMetazoa" id="tetur05g08840.1">
    <property type="protein sequence ID" value="tetur05g08840.1"/>
    <property type="gene ID" value="tetur05g08840"/>
</dbReference>
<dbReference type="HOGENOM" id="CLU_1483859_0_0_1"/>